<accession>A0A2K8N2U6</accession>
<organism evidence="1 2">
    <name type="scientific">Kyrpidia spormannii</name>
    <dbReference type="NCBI Taxonomy" id="2055160"/>
    <lineage>
        <taxon>Bacteria</taxon>
        <taxon>Bacillati</taxon>
        <taxon>Bacillota</taxon>
        <taxon>Bacilli</taxon>
        <taxon>Bacillales</taxon>
        <taxon>Alicyclobacillaceae</taxon>
        <taxon>Kyrpidia</taxon>
    </lineage>
</organism>
<dbReference type="KEGG" id="kyr:CVV65_01645"/>
<dbReference type="EMBL" id="CP024955">
    <property type="protein sequence ID" value="ATY83833.1"/>
    <property type="molecule type" value="Genomic_DNA"/>
</dbReference>
<protein>
    <submittedName>
        <fullName evidence="1">Uncharacterized protein</fullName>
    </submittedName>
</protein>
<dbReference type="Proteomes" id="UP000231932">
    <property type="component" value="Chromosome"/>
</dbReference>
<evidence type="ECO:0000313" key="1">
    <source>
        <dbReference type="EMBL" id="ATY83833.1"/>
    </source>
</evidence>
<dbReference type="AlphaFoldDB" id="A0A2K8N2U6"/>
<sequence>MLSELPESQWPACIAERGTLMAPFEIVRTVVQPYSPTSEAHKHILPTKLRLPPYSVAAIPFRWMNRQFAWQLAEEHGIDASPDREPTDPEWLRNNRWVQSPDNQKALLEGFFSAIQPERSLCFFYAKQTPLMEDERRVIVGVGRVKHVGPLVEYEYAEDRPIRSYIWDRVVQHSIEPEFRDGFLLPYHSILGKLQADSSFNPEDFVAFAPDDRQIEFSYAAEHVLHDAAIAGLLECKR</sequence>
<evidence type="ECO:0000313" key="2">
    <source>
        <dbReference type="Proteomes" id="UP000231932"/>
    </source>
</evidence>
<gene>
    <name evidence="1" type="ORF">CVV65_01645</name>
</gene>
<proteinExistence type="predicted"/>
<keyword evidence="2" id="KW-1185">Reference proteome</keyword>
<dbReference type="RefSeq" id="WP_100666670.1">
    <property type="nucleotide sequence ID" value="NZ_CP024955.1"/>
</dbReference>
<reference evidence="2" key="1">
    <citation type="submission" date="2017-11" db="EMBL/GenBank/DDBJ databases">
        <title>Complete Genome Sequence of Kyrpidia sp. Strain EA-1, a thermophilic, hydrogen-oxidizing Bacterium, isolated from the Azores.</title>
        <authorList>
            <person name="Reiner J.E."/>
            <person name="Lapp C.J."/>
            <person name="Bunk B."/>
            <person name="Gescher J."/>
        </authorList>
    </citation>
    <scope>NUCLEOTIDE SEQUENCE [LARGE SCALE GENOMIC DNA]</scope>
    <source>
        <strain evidence="2">EA-1</strain>
    </source>
</reference>
<dbReference type="OrthoDB" id="9803432at2"/>
<name>A0A2K8N2U6_9BACL</name>